<keyword evidence="3" id="KW-0029">Amino-acid transport</keyword>
<feature type="domain" description="Leucine-binding protein" evidence="4">
    <location>
        <begin position="42"/>
        <end position="379"/>
    </location>
</feature>
<evidence type="ECO:0000313" key="6">
    <source>
        <dbReference type="Proteomes" id="UP001241603"/>
    </source>
</evidence>
<gene>
    <name evidence="5" type="ORF">QO014_002598</name>
</gene>
<evidence type="ECO:0000259" key="4">
    <source>
        <dbReference type="Pfam" id="PF13458"/>
    </source>
</evidence>
<evidence type="ECO:0000256" key="2">
    <source>
        <dbReference type="ARBA" id="ARBA00022729"/>
    </source>
</evidence>
<comment type="caution">
    <text evidence="5">The sequence shown here is derived from an EMBL/GenBank/DDBJ whole genome shotgun (WGS) entry which is preliminary data.</text>
</comment>
<evidence type="ECO:0000256" key="1">
    <source>
        <dbReference type="ARBA" id="ARBA00010062"/>
    </source>
</evidence>
<dbReference type="PROSITE" id="PS51318">
    <property type="entry name" value="TAT"/>
    <property type="match status" value="1"/>
</dbReference>
<organism evidence="5 6">
    <name type="scientific">Kaistia dalseonensis</name>
    <dbReference type="NCBI Taxonomy" id="410840"/>
    <lineage>
        <taxon>Bacteria</taxon>
        <taxon>Pseudomonadati</taxon>
        <taxon>Pseudomonadota</taxon>
        <taxon>Alphaproteobacteria</taxon>
        <taxon>Hyphomicrobiales</taxon>
        <taxon>Kaistiaceae</taxon>
        <taxon>Kaistia</taxon>
    </lineage>
</organism>
<sequence>MTSIKSGGLVANRRQIIRGLAAAGAASAVGMPYIARAQGKDTIRIGYIDQFTGIRSNFAETAPWVLDQIEAKLANGIEIGGRSYGVEILRRDSQSDPNRMGSLGNELVLRENVDLLLIADGLAAPALEICDQNGTPAISTILQWEPFYASRGSSPDKGYPWSFLFFWSGADIIKNYVGMWEASGIDKVVGTLYEDNDFGRGFSGGMTEALKTANFKEVQGGLFKEQVDDFSNQVAAFRDGGAKIVTGLVFPQHFATFYGQALQSGLELEAATIAAAFVFPSGVEVLGDRGAGMSTEVWFNRQLPFKSSITGDTADAFCSAYEQSTGKQWAQPMGYEHAIWEVALAALKASGDPKNREAVRDSIAGLELETIIGKVDFKNSPMKSVANTWVTMGQWHRNPAGSKFPYELYVTNNVTAPQVPIQKAFLPLSSFR</sequence>
<dbReference type="PANTHER" id="PTHR30483:SF6">
    <property type="entry name" value="PERIPLASMIC BINDING PROTEIN OF ABC TRANSPORTER FOR NATURAL AMINO ACIDS"/>
    <property type="match status" value="1"/>
</dbReference>
<dbReference type="EMBL" id="JAUSVO010000003">
    <property type="protein sequence ID" value="MDQ0438206.1"/>
    <property type="molecule type" value="Genomic_DNA"/>
</dbReference>
<proteinExistence type="inferred from homology"/>
<reference evidence="5 6" key="1">
    <citation type="submission" date="2023-07" db="EMBL/GenBank/DDBJ databases">
        <title>Genomic Encyclopedia of Type Strains, Phase IV (KMG-IV): sequencing the most valuable type-strain genomes for metagenomic binning, comparative biology and taxonomic classification.</title>
        <authorList>
            <person name="Goeker M."/>
        </authorList>
    </citation>
    <scope>NUCLEOTIDE SEQUENCE [LARGE SCALE GENOMIC DNA]</scope>
    <source>
        <strain evidence="5 6">B6-8</strain>
    </source>
</reference>
<keyword evidence="3" id="KW-0813">Transport</keyword>
<dbReference type="RefSeq" id="WP_266349108.1">
    <property type="nucleotide sequence ID" value="NZ_JAPKNG010000003.1"/>
</dbReference>
<evidence type="ECO:0000313" key="5">
    <source>
        <dbReference type="EMBL" id="MDQ0438206.1"/>
    </source>
</evidence>
<dbReference type="PANTHER" id="PTHR30483">
    <property type="entry name" value="LEUCINE-SPECIFIC-BINDING PROTEIN"/>
    <property type="match status" value="1"/>
</dbReference>
<protein>
    <submittedName>
        <fullName evidence="5">Branched-chain amino acid transport system substrate-binding protein</fullName>
    </submittedName>
</protein>
<evidence type="ECO:0000256" key="3">
    <source>
        <dbReference type="ARBA" id="ARBA00022970"/>
    </source>
</evidence>
<name>A0ABU0H9R9_9HYPH</name>
<dbReference type="InterPro" id="IPR006311">
    <property type="entry name" value="TAT_signal"/>
</dbReference>
<dbReference type="InterPro" id="IPR051010">
    <property type="entry name" value="BCAA_transport"/>
</dbReference>
<dbReference type="Proteomes" id="UP001241603">
    <property type="component" value="Unassembled WGS sequence"/>
</dbReference>
<comment type="similarity">
    <text evidence="1">Belongs to the leucine-binding protein family.</text>
</comment>
<dbReference type="Pfam" id="PF13458">
    <property type="entry name" value="Peripla_BP_6"/>
    <property type="match status" value="1"/>
</dbReference>
<accession>A0ABU0H9R9</accession>
<dbReference type="InterPro" id="IPR028081">
    <property type="entry name" value="Leu-bd"/>
</dbReference>
<dbReference type="InterPro" id="IPR028082">
    <property type="entry name" value="Peripla_BP_I"/>
</dbReference>
<keyword evidence="2" id="KW-0732">Signal</keyword>
<dbReference type="SUPFAM" id="SSF53822">
    <property type="entry name" value="Periplasmic binding protein-like I"/>
    <property type="match status" value="1"/>
</dbReference>
<keyword evidence="6" id="KW-1185">Reference proteome</keyword>
<dbReference type="CDD" id="cd06337">
    <property type="entry name" value="PBP1_ABC_ligand_binding-like"/>
    <property type="match status" value="1"/>
</dbReference>
<dbReference type="Gene3D" id="3.40.50.2300">
    <property type="match status" value="2"/>
</dbReference>